<comment type="caution">
    <text evidence="1">The sequence shown here is derived from an EMBL/GenBank/DDBJ whole genome shotgun (WGS) entry which is preliminary data.</text>
</comment>
<dbReference type="Proteomes" id="UP001497700">
    <property type="component" value="Unassembled WGS sequence"/>
</dbReference>
<name>A0ACB9Z2Z9_9PEZI</name>
<organism evidence="1 2">
    <name type="scientific">Hypoxylon rubiginosum</name>
    <dbReference type="NCBI Taxonomy" id="110542"/>
    <lineage>
        <taxon>Eukaryota</taxon>
        <taxon>Fungi</taxon>
        <taxon>Dikarya</taxon>
        <taxon>Ascomycota</taxon>
        <taxon>Pezizomycotina</taxon>
        <taxon>Sordariomycetes</taxon>
        <taxon>Xylariomycetidae</taxon>
        <taxon>Xylariales</taxon>
        <taxon>Hypoxylaceae</taxon>
        <taxon>Hypoxylon</taxon>
    </lineage>
</organism>
<keyword evidence="2" id="KW-1185">Reference proteome</keyword>
<proteinExistence type="predicted"/>
<accession>A0ACB9Z2Z9</accession>
<sequence>MALNLALDVAIVGLPMPWLWRLHMALGKKLVIMVMFSFGFATIAIMCLRIEQTVNGNVDRMEATANLGLLSAVELWLGIIVACMPTMAPFVRRYVQPGLSKLSQKLRGNSCQSTKQVNPRLQLRTFGGSGPPNSKKHNNYTELSDTSTFAAQSSDELRLVANDTHKLRTDCGFNQNL</sequence>
<evidence type="ECO:0000313" key="2">
    <source>
        <dbReference type="Proteomes" id="UP001497700"/>
    </source>
</evidence>
<gene>
    <name evidence="1" type="ORF">F4820DRAFT_447533</name>
</gene>
<reference evidence="1 2" key="1">
    <citation type="journal article" date="2022" name="New Phytol.">
        <title>Ecological generalism drives hyperdiversity of secondary metabolite gene clusters in xylarialean endophytes.</title>
        <authorList>
            <person name="Franco M.E.E."/>
            <person name="Wisecaver J.H."/>
            <person name="Arnold A.E."/>
            <person name="Ju Y.M."/>
            <person name="Slot J.C."/>
            <person name="Ahrendt S."/>
            <person name="Moore L.P."/>
            <person name="Eastman K.E."/>
            <person name="Scott K."/>
            <person name="Konkel Z."/>
            <person name="Mondo S.J."/>
            <person name="Kuo A."/>
            <person name="Hayes R.D."/>
            <person name="Haridas S."/>
            <person name="Andreopoulos B."/>
            <person name="Riley R."/>
            <person name="LaButti K."/>
            <person name="Pangilinan J."/>
            <person name="Lipzen A."/>
            <person name="Amirebrahimi M."/>
            <person name="Yan J."/>
            <person name="Adam C."/>
            <person name="Keymanesh K."/>
            <person name="Ng V."/>
            <person name="Louie K."/>
            <person name="Northen T."/>
            <person name="Drula E."/>
            <person name="Henrissat B."/>
            <person name="Hsieh H.M."/>
            <person name="Youens-Clark K."/>
            <person name="Lutzoni F."/>
            <person name="Miadlikowska J."/>
            <person name="Eastwood D.C."/>
            <person name="Hamelin R.C."/>
            <person name="Grigoriev I.V."/>
            <person name="U'Ren J.M."/>
        </authorList>
    </citation>
    <scope>NUCLEOTIDE SEQUENCE [LARGE SCALE GENOMIC DNA]</scope>
    <source>
        <strain evidence="1 2">CBS 119005</strain>
    </source>
</reference>
<dbReference type="EMBL" id="MU393465">
    <property type="protein sequence ID" value="KAI4865906.1"/>
    <property type="molecule type" value="Genomic_DNA"/>
</dbReference>
<evidence type="ECO:0000313" key="1">
    <source>
        <dbReference type="EMBL" id="KAI4865906.1"/>
    </source>
</evidence>
<protein>
    <submittedName>
        <fullName evidence="1">Uncharacterized protein</fullName>
    </submittedName>
</protein>